<protein>
    <submittedName>
        <fullName evidence="2">Putative VirB10</fullName>
    </submittedName>
</protein>
<evidence type="ECO:0000313" key="2">
    <source>
        <dbReference type="EMBL" id="RMM02453.1"/>
    </source>
</evidence>
<dbReference type="Proteomes" id="UP000272627">
    <property type="component" value="Unassembled WGS sequence"/>
</dbReference>
<gene>
    <name evidence="2" type="ORF">ALQ86_05459</name>
</gene>
<feature type="compositionally biased region" description="Low complexity" evidence="1">
    <location>
        <begin position="24"/>
        <end position="35"/>
    </location>
</feature>
<evidence type="ECO:0000256" key="1">
    <source>
        <dbReference type="SAM" id="MobiDB-lite"/>
    </source>
</evidence>
<comment type="caution">
    <text evidence="2">The sequence shown here is derived from an EMBL/GenBank/DDBJ whole genome shotgun (WGS) entry which is preliminary data.</text>
</comment>
<feature type="non-terminal residue" evidence="2">
    <location>
        <position position="76"/>
    </location>
</feature>
<name>A0A3M3APN6_PSEA0</name>
<proteinExistence type="predicted"/>
<dbReference type="EMBL" id="RBOA01000114">
    <property type="protein sequence ID" value="RMM02453.1"/>
    <property type="molecule type" value="Genomic_DNA"/>
</dbReference>
<accession>A0A3M3APN6</accession>
<evidence type="ECO:0000313" key="3">
    <source>
        <dbReference type="Proteomes" id="UP000272627"/>
    </source>
</evidence>
<organism evidence="2 3">
    <name type="scientific">Pseudomonas amygdali pv. eriobotryae</name>
    <dbReference type="NCBI Taxonomy" id="129137"/>
    <lineage>
        <taxon>Bacteria</taxon>
        <taxon>Pseudomonadati</taxon>
        <taxon>Pseudomonadota</taxon>
        <taxon>Gammaproteobacteria</taxon>
        <taxon>Pseudomonadales</taxon>
        <taxon>Pseudomonadaceae</taxon>
        <taxon>Pseudomonas</taxon>
        <taxon>Pseudomonas amygdali</taxon>
    </lineage>
</organism>
<sequence length="76" mass="7646">PRQRKLGAAMFVTSEDALGTGAADTQPQQPTNDQPSLPPSMLADIQGGSSSGLGGESSSRKRSSLSNLGGTTFAPA</sequence>
<reference evidence="2 3" key="1">
    <citation type="submission" date="2018-08" db="EMBL/GenBank/DDBJ databases">
        <title>Recombination of ecologically and evolutionarily significant loci maintains genetic cohesion in the Pseudomonas syringae species complex.</title>
        <authorList>
            <person name="Dillon M."/>
            <person name="Thakur S."/>
            <person name="Almeida R.N.D."/>
            <person name="Weir B.S."/>
            <person name="Guttman D.S."/>
        </authorList>
    </citation>
    <scope>NUCLEOTIDE SEQUENCE [LARGE SCALE GENOMIC DNA]</scope>
    <source>
        <strain evidence="2 3">ICMP 8636</strain>
    </source>
</reference>
<dbReference type="AlphaFoldDB" id="A0A3M3APN6"/>
<feature type="region of interest" description="Disordered" evidence="1">
    <location>
        <begin position="1"/>
        <end position="76"/>
    </location>
</feature>
<feature type="non-terminal residue" evidence="2">
    <location>
        <position position="1"/>
    </location>
</feature>